<name>A0A420WL36_9PROT</name>
<evidence type="ECO:0000313" key="3">
    <source>
        <dbReference type="Proteomes" id="UP000282211"/>
    </source>
</evidence>
<reference evidence="2 3" key="1">
    <citation type="submission" date="2018-10" db="EMBL/GenBank/DDBJ databases">
        <title>Genomic Encyclopedia of Type Strains, Phase IV (KMG-IV): sequencing the most valuable type-strain genomes for metagenomic binning, comparative biology and taxonomic classification.</title>
        <authorList>
            <person name="Goeker M."/>
        </authorList>
    </citation>
    <scope>NUCLEOTIDE SEQUENCE [LARGE SCALE GENOMIC DNA]</scope>
    <source>
        <strain evidence="2 3">DSM 22008</strain>
    </source>
</reference>
<accession>A0A420WL36</accession>
<dbReference type="InterPro" id="IPR038268">
    <property type="entry name" value="RHH_sf"/>
</dbReference>
<organism evidence="2 3">
    <name type="scientific">Litorimonas taeanensis</name>
    <dbReference type="NCBI Taxonomy" id="568099"/>
    <lineage>
        <taxon>Bacteria</taxon>
        <taxon>Pseudomonadati</taxon>
        <taxon>Pseudomonadota</taxon>
        <taxon>Alphaproteobacteria</taxon>
        <taxon>Maricaulales</taxon>
        <taxon>Robiginitomaculaceae</taxon>
    </lineage>
</organism>
<dbReference type="Proteomes" id="UP000282211">
    <property type="component" value="Unassembled WGS sequence"/>
</dbReference>
<proteinExistence type="predicted"/>
<feature type="domain" description="Ribbon-helix-helix" evidence="1">
    <location>
        <begin position="4"/>
        <end position="69"/>
    </location>
</feature>
<keyword evidence="3" id="KW-1185">Reference proteome</keyword>
<dbReference type="Gene3D" id="1.10.3990.20">
    <property type="entry name" value="protein bp1543"/>
    <property type="match status" value="1"/>
</dbReference>
<dbReference type="AlphaFoldDB" id="A0A420WL36"/>
<protein>
    <submittedName>
        <fullName evidence="2">Ribbon-helix-helix protein</fullName>
    </submittedName>
</protein>
<dbReference type="InterPro" id="IPR027373">
    <property type="entry name" value="RHH_dom"/>
</dbReference>
<dbReference type="RefSeq" id="WP_121099443.1">
    <property type="nucleotide sequence ID" value="NZ_RBII01000001.1"/>
</dbReference>
<dbReference type="InParanoid" id="A0A420WL36"/>
<sequence>MVFKKRSVSLYGHQTSLALEPEFWDIIDAYVESSGESFAKFIRDQDDIRLAKNSDQNLASYLRVWVLKHIIETR</sequence>
<comment type="caution">
    <text evidence="2">The sequence shown here is derived from an EMBL/GenBank/DDBJ whole genome shotgun (WGS) entry which is preliminary data.</text>
</comment>
<gene>
    <name evidence="2" type="ORF">DES40_1017</name>
</gene>
<evidence type="ECO:0000259" key="1">
    <source>
        <dbReference type="Pfam" id="PF13467"/>
    </source>
</evidence>
<dbReference type="Pfam" id="PF13467">
    <property type="entry name" value="RHH_4"/>
    <property type="match status" value="1"/>
</dbReference>
<dbReference type="OrthoDB" id="7477016at2"/>
<evidence type="ECO:0000313" key="2">
    <source>
        <dbReference type="EMBL" id="RKQ71689.1"/>
    </source>
</evidence>
<dbReference type="EMBL" id="RBII01000001">
    <property type="protein sequence ID" value="RKQ71689.1"/>
    <property type="molecule type" value="Genomic_DNA"/>
</dbReference>